<dbReference type="PANTHER" id="PTHR34389">
    <property type="entry name" value="L-RHAMNOSE MUTAROTASE"/>
    <property type="match status" value="1"/>
</dbReference>
<evidence type="ECO:0000256" key="1">
    <source>
        <dbReference type="ARBA" id="ARBA00022490"/>
    </source>
</evidence>
<dbReference type="InterPro" id="IPR013448">
    <property type="entry name" value="L-rhamnose_mutarotase"/>
</dbReference>
<comment type="caution">
    <text evidence="6">The sequence shown here is derived from an EMBL/GenBank/DDBJ whole genome shotgun (WGS) entry which is preliminary data.</text>
</comment>
<dbReference type="EC" id="5.1.3.32" evidence="5"/>
<dbReference type="SUPFAM" id="SSF54909">
    <property type="entry name" value="Dimeric alpha+beta barrel"/>
    <property type="match status" value="1"/>
</dbReference>
<evidence type="ECO:0000256" key="5">
    <source>
        <dbReference type="NCBIfam" id="TIGR02625"/>
    </source>
</evidence>
<dbReference type="Gene3D" id="3.30.70.100">
    <property type="match status" value="1"/>
</dbReference>
<dbReference type="RefSeq" id="WP_249104244.1">
    <property type="nucleotide sequence ID" value="NZ_JAMAST010000039.1"/>
</dbReference>
<evidence type="ECO:0000256" key="4">
    <source>
        <dbReference type="ARBA" id="ARBA00023308"/>
    </source>
</evidence>
<evidence type="ECO:0000313" key="7">
    <source>
        <dbReference type="Proteomes" id="UP001203004"/>
    </source>
</evidence>
<dbReference type="NCBIfam" id="TIGR02625">
    <property type="entry name" value="YiiL_rotase"/>
    <property type="match status" value="1"/>
</dbReference>
<dbReference type="GO" id="GO:0062192">
    <property type="term" value="F:L-rhamnose mutarotase activity"/>
    <property type="evidence" value="ECO:0007669"/>
    <property type="project" value="UniProtKB-EC"/>
</dbReference>
<proteinExistence type="inferred from homology"/>
<dbReference type="PANTHER" id="PTHR34389:SF2">
    <property type="entry name" value="L-RHAMNOSE MUTAROTASE"/>
    <property type="match status" value="1"/>
</dbReference>
<dbReference type="InterPro" id="IPR008000">
    <property type="entry name" value="Rham/fucose_mutarotase"/>
</dbReference>
<keyword evidence="2 6" id="KW-0413">Isomerase</keyword>
<keyword evidence="4" id="KW-0684">Rhamnose metabolism</keyword>
<dbReference type="InterPro" id="IPR011008">
    <property type="entry name" value="Dimeric_a/b-barrel"/>
</dbReference>
<keyword evidence="1" id="KW-0963">Cytoplasm</keyword>
<keyword evidence="3" id="KW-0119">Carbohydrate metabolism</keyword>
<protein>
    <recommendedName>
        <fullName evidence="5">L-rhamnose mutarotase</fullName>
        <ecNumber evidence="5">5.1.3.32</ecNumber>
    </recommendedName>
</protein>
<gene>
    <name evidence="6" type="primary">rhaM</name>
    <name evidence="6" type="ORF">M3N64_13895</name>
</gene>
<accession>A0ABT0MDQ8</accession>
<evidence type="ECO:0000313" key="6">
    <source>
        <dbReference type="EMBL" id="MCL1633009.1"/>
    </source>
</evidence>
<organism evidence="6 7">
    <name type="scientific">Sporolactobacillus mangiferae</name>
    <dbReference type="NCBI Taxonomy" id="2940498"/>
    <lineage>
        <taxon>Bacteria</taxon>
        <taxon>Bacillati</taxon>
        <taxon>Bacillota</taxon>
        <taxon>Bacilli</taxon>
        <taxon>Bacillales</taxon>
        <taxon>Sporolactobacillaceae</taxon>
        <taxon>Sporolactobacillus</taxon>
    </lineage>
</organism>
<reference evidence="6 7" key="1">
    <citation type="submission" date="2022-05" db="EMBL/GenBank/DDBJ databases">
        <title>Sporolactobacillus sp nov CPB3-1, isolated from tree bark (Mangifera indica L.).</title>
        <authorList>
            <person name="Phuengjayaem S."/>
            <person name="Tanasupawat S."/>
        </authorList>
    </citation>
    <scope>NUCLEOTIDE SEQUENCE [LARGE SCALE GENOMIC DNA]</scope>
    <source>
        <strain evidence="6 7">CPB3-1</strain>
    </source>
</reference>
<dbReference type="EMBL" id="JAMAST010000039">
    <property type="protein sequence ID" value="MCL1633009.1"/>
    <property type="molecule type" value="Genomic_DNA"/>
</dbReference>
<name>A0ABT0MDQ8_9BACL</name>
<dbReference type="Proteomes" id="UP001203004">
    <property type="component" value="Unassembled WGS sequence"/>
</dbReference>
<sequence length="104" mass="12439">MPRIGQIMYLHKEFYKEYQKRHAELWPEMKKELKDHGASNYSIFLNEENGELFAYLEVPNVAKYNEIANTDICKKWWAYMKPLMKTNPDNSPVALDLKEVFHLD</sequence>
<dbReference type="Pfam" id="PF05336">
    <property type="entry name" value="rhaM"/>
    <property type="match status" value="1"/>
</dbReference>
<evidence type="ECO:0000256" key="2">
    <source>
        <dbReference type="ARBA" id="ARBA00023235"/>
    </source>
</evidence>
<dbReference type="HAMAP" id="MF_01663">
    <property type="entry name" value="L_rham_rotase"/>
    <property type="match status" value="1"/>
</dbReference>
<evidence type="ECO:0000256" key="3">
    <source>
        <dbReference type="ARBA" id="ARBA00023277"/>
    </source>
</evidence>
<keyword evidence="7" id="KW-1185">Reference proteome</keyword>